<keyword evidence="5" id="KW-0406">Ion transport</keyword>
<dbReference type="InterPro" id="IPR001320">
    <property type="entry name" value="Iontro_rcpt_C"/>
</dbReference>
<feature type="transmembrane region" description="Helical" evidence="11">
    <location>
        <begin position="558"/>
        <end position="576"/>
    </location>
</feature>
<proteinExistence type="predicted"/>
<keyword evidence="6 11" id="KW-0472">Membrane</keyword>
<feature type="chain" id="PRO_5046883150" evidence="12">
    <location>
        <begin position="23"/>
        <end position="803"/>
    </location>
</feature>
<dbReference type="Pfam" id="PF10613">
    <property type="entry name" value="Lig_chan-Glu_bd"/>
    <property type="match status" value="1"/>
</dbReference>
<keyword evidence="2" id="KW-0813">Transport</keyword>
<dbReference type="PANTHER" id="PTHR18966">
    <property type="entry name" value="IONOTROPIC GLUTAMATE RECEPTOR"/>
    <property type="match status" value="1"/>
</dbReference>
<dbReference type="Gene3D" id="3.40.190.10">
    <property type="entry name" value="Periplasmic binding protein-like II"/>
    <property type="match status" value="2"/>
</dbReference>
<evidence type="ECO:0000256" key="3">
    <source>
        <dbReference type="ARBA" id="ARBA00022692"/>
    </source>
</evidence>
<feature type="transmembrane region" description="Helical" evidence="11">
    <location>
        <begin position="491"/>
        <end position="513"/>
    </location>
</feature>
<keyword evidence="12" id="KW-0732">Signal</keyword>
<accession>A0ABM4CIT5</accession>
<evidence type="ECO:0000256" key="4">
    <source>
        <dbReference type="ARBA" id="ARBA00022989"/>
    </source>
</evidence>
<evidence type="ECO:0000256" key="1">
    <source>
        <dbReference type="ARBA" id="ARBA00004141"/>
    </source>
</evidence>
<dbReference type="SMART" id="SM00079">
    <property type="entry name" value="PBPe"/>
    <property type="match status" value="1"/>
</dbReference>
<feature type="domain" description="Ionotropic glutamate receptor L-glutamate and glycine-binding" evidence="14">
    <location>
        <begin position="368"/>
        <end position="432"/>
    </location>
</feature>
<gene>
    <name evidence="16" type="primary">LOC101238978</name>
</gene>
<dbReference type="InterPro" id="IPR015683">
    <property type="entry name" value="Ionotropic_Glu_rcpt"/>
</dbReference>
<evidence type="ECO:0000259" key="13">
    <source>
        <dbReference type="SMART" id="SM00079"/>
    </source>
</evidence>
<evidence type="ECO:0000259" key="14">
    <source>
        <dbReference type="SMART" id="SM00918"/>
    </source>
</evidence>
<evidence type="ECO:0000256" key="11">
    <source>
        <dbReference type="SAM" id="Phobius"/>
    </source>
</evidence>
<evidence type="ECO:0000256" key="10">
    <source>
        <dbReference type="ARBA" id="ARBA00023303"/>
    </source>
</evidence>
<dbReference type="Pfam" id="PF00060">
    <property type="entry name" value="Lig_chan"/>
    <property type="match status" value="1"/>
</dbReference>
<evidence type="ECO:0000256" key="2">
    <source>
        <dbReference type="ARBA" id="ARBA00022448"/>
    </source>
</evidence>
<dbReference type="SUPFAM" id="SSF53850">
    <property type="entry name" value="Periplasmic binding protein-like II"/>
    <property type="match status" value="1"/>
</dbReference>
<organism evidence="15 16">
    <name type="scientific">Hydra vulgaris</name>
    <name type="common">Hydra</name>
    <name type="synonym">Hydra attenuata</name>
    <dbReference type="NCBI Taxonomy" id="6087"/>
    <lineage>
        <taxon>Eukaryota</taxon>
        <taxon>Metazoa</taxon>
        <taxon>Cnidaria</taxon>
        <taxon>Hydrozoa</taxon>
        <taxon>Hydroidolina</taxon>
        <taxon>Anthoathecata</taxon>
        <taxon>Aplanulata</taxon>
        <taxon>Hydridae</taxon>
        <taxon>Hydra</taxon>
    </lineage>
</organism>
<name>A0ABM4CIT5_HYDVU</name>
<feature type="signal peptide" evidence="12">
    <location>
        <begin position="1"/>
        <end position="22"/>
    </location>
</feature>
<comment type="subcellular location">
    <subcellularLocation>
        <location evidence="1">Membrane</location>
        <topology evidence="1">Multi-pass membrane protein</topology>
    </subcellularLocation>
</comment>
<dbReference type="GeneID" id="101238978"/>
<keyword evidence="15" id="KW-1185">Reference proteome</keyword>
<evidence type="ECO:0000256" key="8">
    <source>
        <dbReference type="ARBA" id="ARBA00023180"/>
    </source>
</evidence>
<dbReference type="RefSeq" id="XP_065661656.1">
    <property type="nucleotide sequence ID" value="XM_065805584.1"/>
</dbReference>
<evidence type="ECO:0000313" key="15">
    <source>
        <dbReference type="Proteomes" id="UP001652625"/>
    </source>
</evidence>
<keyword evidence="7 16" id="KW-0675">Receptor</keyword>
<feature type="domain" description="Ionotropic glutamate receptor C-terminal" evidence="13">
    <location>
        <begin position="334"/>
        <end position="727"/>
    </location>
</feature>
<evidence type="ECO:0000256" key="7">
    <source>
        <dbReference type="ARBA" id="ARBA00023170"/>
    </source>
</evidence>
<keyword evidence="10" id="KW-0407">Ion channel</keyword>
<keyword evidence="3 11" id="KW-0812">Transmembrane</keyword>
<evidence type="ECO:0000256" key="9">
    <source>
        <dbReference type="ARBA" id="ARBA00023286"/>
    </source>
</evidence>
<sequence>MESSYAMIFCAIFLNAAQVTNTLVNNNQLKCVAHIIENLNTIAIRITTFNSSTCEIQTSNLVYESNNMILIAKYISESLSACIVQSLVDKTIENLISYFLSSTHNLINEYEFYTKFDQSLNDSQNVCNNPNHPYITMFLRIALLLDINWIGIFIQNGECKEQFVEMMRKSLLQEKNNSKNLFFTIEVFKIRNNSLMNTINQLKSLNEPQRLYIALTPVHITTSLFNFLEISSSIQVQKIWVIQHNVYETIPEVTITFTGIQQNIYKQNNCSEDYYKCLWIDDILYKNTIEVQLYQNKQWQMLFEMHQEHQNITYISYIEESKLKEKLGLTIEEVLRVVSIIEPPFLFFADYLYNINTSSCEENTEVCEFAINVDNQKNWIKSCCFGYTVDFLNILRARTSLKYKLYLVEDQKYGGYNSTTMKFNGMIGDIIEEKADLAIAGLTISLIRSNFVDFTSPFMAVDLGIITALNELDNNYLNWNFIANLGPAPRYTLIILFIAGYLTVYIFDNFTLYRKWKLGPKIKEFSPFKWNDCFLYITGLMFQKDLGKINPSTSGGRTTAVVFAFAFVAWTALYTASLTANQVTKPENMFKGFKDTKMINPTTNFKFGTTASTSIEDFFKNAQDEKLNRIYRFMSQHKYNVKNASDGIKKVISGELNAYINEYPFLLAMMTNFSQCTLKITPASEGQTFYGIAVRKNSTLKDLLSKAIIQSQDDNELNELQSIWMKTCDNSPPNHNEFTLILFATPLLILLGTIFITVIMLLFEIQIVKYMQKKRKIVHISGDLDKKPPTWQNLKFVFDETNI</sequence>
<reference evidence="16" key="1">
    <citation type="submission" date="2025-08" db="UniProtKB">
        <authorList>
            <consortium name="RefSeq"/>
        </authorList>
    </citation>
    <scope>IDENTIFICATION</scope>
</reference>
<dbReference type="SMART" id="SM00918">
    <property type="entry name" value="Lig_chan-Glu_bd"/>
    <property type="match status" value="1"/>
</dbReference>
<keyword evidence="8" id="KW-0325">Glycoprotein</keyword>
<evidence type="ECO:0000256" key="6">
    <source>
        <dbReference type="ARBA" id="ARBA00023136"/>
    </source>
</evidence>
<evidence type="ECO:0000313" key="16">
    <source>
        <dbReference type="RefSeq" id="XP_065661656.1"/>
    </source>
</evidence>
<keyword evidence="4 11" id="KW-1133">Transmembrane helix</keyword>
<protein>
    <submittedName>
        <fullName evidence="16">Glutamate receptor ionotropic, NMDA 1</fullName>
    </submittedName>
</protein>
<evidence type="ECO:0000256" key="5">
    <source>
        <dbReference type="ARBA" id="ARBA00023065"/>
    </source>
</evidence>
<dbReference type="Proteomes" id="UP001652625">
    <property type="component" value="Chromosome 09"/>
</dbReference>
<keyword evidence="9" id="KW-1071">Ligand-gated ion channel</keyword>
<evidence type="ECO:0000256" key="12">
    <source>
        <dbReference type="SAM" id="SignalP"/>
    </source>
</evidence>
<feature type="transmembrane region" description="Helical" evidence="11">
    <location>
        <begin position="738"/>
        <end position="763"/>
    </location>
</feature>
<dbReference type="InterPro" id="IPR019594">
    <property type="entry name" value="Glu/Gly-bd"/>
</dbReference>